<dbReference type="PANTHER" id="PTHR10953:SF102">
    <property type="entry name" value="ADENYLYLTRANSFERASE AND SULFURTRANSFERASE MOCS3"/>
    <property type="match status" value="1"/>
</dbReference>
<dbReference type="AlphaFoldDB" id="A0A1H3AWE6"/>
<proteinExistence type="inferred from homology"/>
<dbReference type="CDD" id="cd00757">
    <property type="entry name" value="ThiF_MoeB_HesA_family"/>
    <property type="match status" value="1"/>
</dbReference>
<dbReference type="Proteomes" id="UP000198534">
    <property type="component" value="Unassembled WGS sequence"/>
</dbReference>
<sequence>MQIDRERFSRQILFSPIGEKGQTRLAGARVAVIGLGALGTALAHHMARSGVGFLRLIDRDFVEKSNLQRQMLYDEADASAGIPKAIATREKLAAIDSTIQLEAIVTDVTWQNAEELLTDVDLILDGSDNFQLRYLVNDISLKHQIPWIYGGAVGSRGMSFTILPGETPCIRCLFPESPLPGTTETCDTSGVIGPIVQMVAARQAVEGMKILIGDYEALDRRLRHMELWQNEELALNVADQKRADCPACSQAIYEYLQPQNEGESTLSLCGRDTIQITPHHPTNLDLEGLEKRLTPSAQVERNRFLLRAQVDEQHRLVVFPDGRVLVQGTSDHTTARTIATRYLGG</sequence>
<evidence type="ECO:0000256" key="1">
    <source>
        <dbReference type="ARBA" id="ARBA00009919"/>
    </source>
</evidence>
<comment type="similarity">
    <text evidence="1">Belongs to the HesA/MoeB/ThiF family.</text>
</comment>
<name>A0A1H3AWE6_9BACL</name>
<keyword evidence="3" id="KW-0808">Transferase</keyword>
<dbReference type="InterPro" id="IPR035985">
    <property type="entry name" value="Ubiquitin-activating_enz"/>
</dbReference>
<dbReference type="Pfam" id="PF00899">
    <property type="entry name" value="ThiF"/>
    <property type="match status" value="1"/>
</dbReference>
<dbReference type="FunFam" id="3.40.50.720:FF:000080">
    <property type="entry name" value="Thiazole biosynthesis adenylyltransferase ThiF"/>
    <property type="match status" value="1"/>
</dbReference>
<evidence type="ECO:0000313" key="4">
    <source>
        <dbReference type="Proteomes" id="UP000198534"/>
    </source>
</evidence>
<dbReference type="GO" id="GO:0005829">
    <property type="term" value="C:cytosol"/>
    <property type="evidence" value="ECO:0007669"/>
    <property type="project" value="TreeGrafter"/>
</dbReference>
<dbReference type="STRING" id="1048340.SAMN05444487_11482"/>
<evidence type="ECO:0000259" key="2">
    <source>
        <dbReference type="Pfam" id="PF00899"/>
    </source>
</evidence>
<protein>
    <submittedName>
        <fullName evidence="3">Adenylyltransferase and sulfurtransferase</fullName>
    </submittedName>
</protein>
<dbReference type="PANTHER" id="PTHR10953">
    <property type="entry name" value="UBIQUITIN-ACTIVATING ENZYME E1"/>
    <property type="match status" value="1"/>
</dbReference>
<dbReference type="GO" id="GO:0004792">
    <property type="term" value="F:thiosulfate-cyanide sulfurtransferase activity"/>
    <property type="evidence" value="ECO:0007669"/>
    <property type="project" value="TreeGrafter"/>
</dbReference>
<gene>
    <name evidence="3" type="ORF">SAMN05444487_11482</name>
</gene>
<dbReference type="InterPro" id="IPR045886">
    <property type="entry name" value="ThiF/MoeB/HesA"/>
</dbReference>
<dbReference type="EMBL" id="FNNQ01000014">
    <property type="protein sequence ID" value="SDX34042.1"/>
    <property type="molecule type" value="Genomic_DNA"/>
</dbReference>
<reference evidence="3 4" key="1">
    <citation type="submission" date="2016-10" db="EMBL/GenBank/DDBJ databases">
        <authorList>
            <person name="de Groot N.N."/>
        </authorList>
    </citation>
    <scope>NUCLEOTIDE SEQUENCE [LARGE SCALE GENOMIC DNA]</scope>
    <source>
        <strain evidence="3 4">DSM 45610</strain>
    </source>
</reference>
<dbReference type="GO" id="GO:0008146">
    <property type="term" value="F:sulfotransferase activity"/>
    <property type="evidence" value="ECO:0007669"/>
    <property type="project" value="TreeGrafter"/>
</dbReference>
<keyword evidence="3" id="KW-0548">Nucleotidyltransferase</keyword>
<organism evidence="3 4">
    <name type="scientific">Marininema mesophilum</name>
    <dbReference type="NCBI Taxonomy" id="1048340"/>
    <lineage>
        <taxon>Bacteria</taxon>
        <taxon>Bacillati</taxon>
        <taxon>Bacillota</taxon>
        <taxon>Bacilli</taxon>
        <taxon>Bacillales</taxon>
        <taxon>Thermoactinomycetaceae</taxon>
        <taxon>Marininema</taxon>
    </lineage>
</organism>
<accession>A0A1H3AWE6</accession>
<dbReference type="SUPFAM" id="SSF69572">
    <property type="entry name" value="Activating enzymes of the ubiquitin-like proteins"/>
    <property type="match status" value="1"/>
</dbReference>
<dbReference type="GO" id="GO:0008641">
    <property type="term" value="F:ubiquitin-like modifier activating enzyme activity"/>
    <property type="evidence" value="ECO:0007669"/>
    <property type="project" value="InterPro"/>
</dbReference>
<dbReference type="Gene3D" id="3.40.50.720">
    <property type="entry name" value="NAD(P)-binding Rossmann-like Domain"/>
    <property type="match status" value="1"/>
</dbReference>
<evidence type="ECO:0000313" key="3">
    <source>
        <dbReference type="EMBL" id="SDX34042.1"/>
    </source>
</evidence>
<dbReference type="GO" id="GO:0016779">
    <property type="term" value="F:nucleotidyltransferase activity"/>
    <property type="evidence" value="ECO:0007669"/>
    <property type="project" value="UniProtKB-KW"/>
</dbReference>
<dbReference type="InterPro" id="IPR000594">
    <property type="entry name" value="ThiF_NAD_FAD-bd"/>
</dbReference>
<feature type="domain" description="THIF-type NAD/FAD binding fold" evidence="2">
    <location>
        <begin position="8"/>
        <end position="246"/>
    </location>
</feature>
<keyword evidence="4" id="KW-1185">Reference proteome</keyword>